<protein>
    <recommendedName>
        <fullName evidence="4">Lipoprotein</fullName>
    </recommendedName>
</protein>
<feature type="signal peptide" evidence="1">
    <location>
        <begin position="1"/>
        <end position="22"/>
    </location>
</feature>
<dbReference type="EMBL" id="PQFZ01000001">
    <property type="protein sequence ID" value="POR56540.1"/>
    <property type="molecule type" value="Genomic_DNA"/>
</dbReference>
<evidence type="ECO:0000256" key="1">
    <source>
        <dbReference type="SAM" id="SignalP"/>
    </source>
</evidence>
<evidence type="ECO:0008006" key="4">
    <source>
        <dbReference type="Google" id="ProtNLM"/>
    </source>
</evidence>
<comment type="caution">
    <text evidence="2">The sequence shown here is derived from an EMBL/GenBank/DDBJ whole genome shotgun (WGS) entry which is preliminary data.</text>
</comment>
<dbReference type="PROSITE" id="PS51257">
    <property type="entry name" value="PROKAR_LIPOPROTEIN"/>
    <property type="match status" value="1"/>
</dbReference>
<dbReference type="Proteomes" id="UP000236919">
    <property type="component" value="Unassembled WGS sequence"/>
</dbReference>
<dbReference type="AlphaFoldDB" id="A0A2S4MP70"/>
<proteinExistence type="predicted"/>
<organism evidence="2 3">
    <name type="scientific">Bosea psychrotolerans</name>
    <dbReference type="NCBI Taxonomy" id="1871628"/>
    <lineage>
        <taxon>Bacteria</taxon>
        <taxon>Pseudomonadati</taxon>
        <taxon>Pseudomonadota</taxon>
        <taxon>Alphaproteobacteria</taxon>
        <taxon>Hyphomicrobiales</taxon>
        <taxon>Boseaceae</taxon>
        <taxon>Bosea</taxon>
    </lineage>
</organism>
<feature type="chain" id="PRO_5015690457" description="Lipoprotein" evidence="1">
    <location>
        <begin position="23"/>
        <end position="129"/>
    </location>
</feature>
<dbReference type="OrthoDB" id="7679074at2"/>
<accession>A0A2S4MP70</accession>
<evidence type="ECO:0000313" key="3">
    <source>
        <dbReference type="Proteomes" id="UP000236919"/>
    </source>
</evidence>
<sequence>MGKSVVLAAVSAVLLAGCNAHTVTVPAGGNAIVSQLAMFQLHACTSWEPPRAKLDQLPINGTASIGQIKGVITAPSHPCAGTVLDRTVVSYTPRPGFVGQDSLSVTYDYITNDAGGRGNQTDTVTIQVR</sequence>
<keyword evidence="3" id="KW-1185">Reference proteome</keyword>
<reference evidence="2 3" key="1">
    <citation type="submission" date="2018-01" db="EMBL/GenBank/DDBJ databases">
        <title>Genomic Encyclopedia of Type Strains, Phase III (KMG-III): the genomes of soil and plant-associated and newly described type strains.</title>
        <authorList>
            <person name="Whitman W."/>
        </authorList>
    </citation>
    <scope>NUCLEOTIDE SEQUENCE [LARGE SCALE GENOMIC DNA]</scope>
    <source>
        <strain evidence="2 3">1131</strain>
    </source>
</reference>
<dbReference type="RefSeq" id="WP_103716169.1">
    <property type="nucleotide sequence ID" value="NZ_PQFZ01000001.1"/>
</dbReference>
<gene>
    <name evidence="2" type="ORF">CYD53_10160</name>
</gene>
<name>A0A2S4MP70_9HYPH</name>
<evidence type="ECO:0000313" key="2">
    <source>
        <dbReference type="EMBL" id="POR56540.1"/>
    </source>
</evidence>
<keyword evidence="1" id="KW-0732">Signal</keyword>
<dbReference type="Gene3D" id="2.60.40.2810">
    <property type="match status" value="1"/>
</dbReference>